<keyword evidence="2" id="KW-1185">Reference proteome</keyword>
<accession>A0A371E2W7</accession>
<dbReference type="Proteomes" id="UP000257109">
    <property type="component" value="Unassembled WGS sequence"/>
</dbReference>
<name>A0A371E2W7_MUCPR</name>
<proteinExistence type="predicted"/>
<gene>
    <name evidence="1" type="ORF">CR513_61550</name>
</gene>
<protein>
    <submittedName>
        <fullName evidence="1">Uncharacterized protein</fullName>
    </submittedName>
</protein>
<evidence type="ECO:0000313" key="2">
    <source>
        <dbReference type="Proteomes" id="UP000257109"/>
    </source>
</evidence>
<dbReference type="AlphaFoldDB" id="A0A371E2W7"/>
<dbReference type="OrthoDB" id="1417698at2759"/>
<feature type="non-terminal residue" evidence="1">
    <location>
        <position position="1"/>
    </location>
</feature>
<comment type="caution">
    <text evidence="1">The sequence shown here is derived from an EMBL/GenBank/DDBJ whole genome shotgun (WGS) entry which is preliminary data.</text>
</comment>
<organism evidence="1 2">
    <name type="scientific">Mucuna pruriens</name>
    <name type="common">Velvet bean</name>
    <name type="synonym">Dolichos pruriens</name>
    <dbReference type="NCBI Taxonomy" id="157652"/>
    <lineage>
        <taxon>Eukaryota</taxon>
        <taxon>Viridiplantae</taxon>
        <taxon>Streptophyta</taxon>
        <taxon>Embryophyta</taxon>
        <taxon>Tracheophyta</taxon>
        <taxon>Spermatophyta</taxon>
        <taxon>Magnoliopsida</taxon>
        <taxon>eudicotyledons</taxon>
        <taxon>Gunneridae</taxon>
        <taxon>Pentapetalae</taxon>
        <taxon>rosids</taxon>
        <taxon>fabids</taxon>
        <taxon>Fabales</taxon>
        <taxon>Fabaceae</taxon>
        <taxon>Papilionoideae</taxon>
        <taxon>50 kb inversion clade</taxon>
        <taxon>NPAAA clade</taxon>
        <taxon>indigoferoid/millettioid clade</taxon>
        <taxon>Phaseoleae</taxon>
        <taxon>Mucuna</taxon>
    </lineage>
</organism>
<dbReference type="EMBL" id="QJKJ01016948">
    <property type="protein sequence ID" value="RDX60317.1"/>
    <property type="molecule type" value="Genomic_DNA"/>
</dbReference>
<sequence length="73" mass="8227">MPGRTWKIISSRSLGGLSTEKPLTNLKKFLHFANTVKINNVIMNTICLRLFPFLLANRALEWLIVLSNGVITT</sequence>
<reference evidence="1" key="1">
    <citation type="submission" date="2018-05" db="EMBL/GenBank/DDBJ databases">
        <title>Draft genome of Mucuna pruriens seed.</title>
        <authorList>
            <person name="Nnadi N.E."/>
            <person name="Vos R."/>
            <person name="Hasami M.H."/>
            <person name="Devisetty U.K."/>
            <person name="Aguiy J.C."/>
        </authorList>
    </citation>
    <scope>NUCLEOTIDE SEQUENCE [LARGE SCALE GENOMIC DNA]</scope>
    <source>
        <strain evidence="1">JCA_2017</strain>
    </source>
</reference>
<evidence type="ECO:0000313" key="1">
    <source>
        <dbReference type="EMBL" id="RDX60317.1"/>
    </source>
</evidence>